<evidence type="ECO:0000313" key="1">
    <source>
        <dbReference type="EMBL" id="CAF1240287.1"/>
    </source>
</evidence>
<evidence type="ECO:0000313" key="3">
    <source>
        <dbReference type="EMBL" id="CAF4400981.1"/>
    </source>
</evidence>
<evidence type="ECO:0000313" key="2">
    <source>
        <dbReference type="EMBL" id="CAF2047186.1"/>
    </source>
</evidence>
<accession>A0A814Z816</accession>
<dbReference type="Proteomes" id="UP000663824">
    <property type="component" value="Unassembled WGS sequence"/>
</dbReference>
<dbReference type="Proteomes" id="UP000663855">
    <property type="component" value="Unassembled WGS sequence"/>
</dbReference>
<evidence type="ECO:0000313" key="5">
    <source>
        <dbReference type="Proteomes" id="UP000663855"/>
    </source>
</evidence>
<dbReference type="EMBL" id="CAJNOV010006241">
    <property type="protein sequence ID" value="CAF1240287.1"/>
    <property type="molecule type" value="Genomic_DNA"/>
</dbReference>
<dbReference type="EMBL" id="CAJNRE010005625">
    <property type="protein sequence ID" value="CAF2047186.1"/>
    <property type="molecule type" value="Genomic_DNA"/>
</dbReference>
<name>A0A814Z816_9BILA</name>
<dbReference type="AlphaFoldDB" id="A0A814Z816"/>
<gene>
    <name evidence="4" type="ORF">BYL167_LOCUS44833</name>
    <name evidence="1" type="ORF">CJN711_LOCUS13956</name>
    <name evidence="3" type="ORF">GIL414_LOCUS30162</name>
    <name evidence="2" type="ORF">MBJ925_LOCUS12328</name>
</gene>
<organism evidence="1 5">
    <name type="scientific">Rotaria magnacalcarata</name>
    <dbReference type="NCBI Taxonomy" id="392030"/>
    <lineage>
        <taxon>Eukaryota</taxon>
        <taxon>Metazoa</taxon>
        <taxon>Spiralia</taxon>
        <taxon>Gnathifera</taxon>
        <taxon>Rotifera</taxon>
        <taxon>Eurotatoria</taxon>
        <taxon>Bdelloidea</taxon>
        <taxon>Philodinida</taxon>
        <taxon>Philodinidae</taxon>
        <taxon>Rotaria</taxon>
    </lineage>
</organism>
<dbReference type="EMBL" id="CAJOBJ010056937">
    <property type="protein sequence ID" value="CAF4400981.1"/>
    <property type="molecule type" value="Genomic_DNA"/>
</dbReference>
<comment type="caution">
    <text evidence="1">The sequence shown here is derived from an EMBL/GenBank/DDBJ whole genome shotgun (WGS) entry which is preliminary data.</text>
</comment>
<dbReference type="Proteomes" id="UP000681967">
    <property type="component" value="Unassembled WGS sequence"/>
</dbReference>
<evidence type="ECO:0000313" key="4">
    <source>
        <dbReference type="EMBL" id="CAF4719839.1"/>
    </source>
</evidence>
<dbReference type="EMBL" id="CAJOBH010122761">
    <property type="protein sequence ID" value="CAF4719839.1"/>
    <property type="molecule type" value="Genomic_DNA"/>
</dbReference>
<dbReference type="Proteomes" id="UP000681720">
    <property type="component" value="Unassembled WGS sequence"/>
</dbReference>
<proteinExistence type="predicted"/>
<protein>
    <submittedName>
        <fullName evidence="1">Uncharacterized protein</fullName>
    </submittedName>
</protein>
<sequence>MNSLFVFRRTVSLYQNLYKTSSSLSPREIYSRMKKLIDSKEYKKTLDFFDQQSHSCTDFEINLALKACISLNEYQRGMNIRKNFSQNSLNNPYIQTTLIQFYSESFISSIIQLLLDVRQQ</sequence>
<reference evidence="1" key="1">
    <citation type="submission" date="2021-02" db="EMBL/GenBank/DDBJ databases">
        <authorList>
            <person name="Nowell W R."/>
        </authorList>
    </citation>
    <scope>NUCLEOTIDE SEQUENCE</scope>
</reference>